<feature type="region of interest" description="Disordered" evidence="1">
    <location>
        <begin position="145"/>
        <end position="168"/>
    </location>
</feature>
<proteinExistence type="predicted"/>
<keyword evidence="3" id="KW-0378">Hydrolase</keyword>
<dbReference type="InterPro" id="IPR029045">
    <property type="entry name" value="ClpP/crotonase-like_dom_sf"/>
</dbReference>
<dbReference type="PANTHER" id="PTHR32060">
    <property type="entry name" value="TAIL-SPECIFIC PROTEASE"/>
    <property type="match status" value="1"/>
</dbReference>
<dbReference type="EMBL" id="JBIBSM010000024">
    <property type="protein sequence ID" value="MFF8280661.1"/>
    <property type="molecule type" value="Genomic_DNA"/>
</dbReference>
<dbReference type="RefSeq" id="WP_391937459.1">
    <property type="nucleotide sequence ID" value="NZ_JBIBSM010000024.1"/>
</dbReference>
<dbReference type="GO" id="GO:0016787">
    <property type="term" value="F:hydrolase activity"/>
    <property type="evidence" value="ECO:0007669"/>
    <property type="project" value="UniProtKB-KW"/>
</dbReference>
<protein>
    <submittedName>
        <fullName evidence="3">S41 family peptidase</fullName>
        <ecNumber evidence="3">3.4.-.-</ecNumber>
    </submittedName>
</protein>
<dbReference type="EC" id="3.4.-.-" evidence="3"/>
<feature type="domain" description="Tail specific protease" evidence="2">
    <location>
        <begin position="197"/>
        <end position="343"/>
    </location>
</feature>
<gene>
    <name evidence="3" type="ORF">ACF05T_32085</name>
</gene>
<accession>A0ABW6YMM5</accession>
<keyword evidence="4" id="KW-1185">Reference proteome</keyword>
<evidence type="ECO:0000313" key="4">
    <source>
        <dbReference type="Proteomes" id="UP001603013"/>
    </source>
</evidence>
<reference evidence="3 4" key="1">
    <citation type="submission" date="2024-10" db="EMBL/GenBank/DDBJ databases">
        <title>The Natural Products Discovery Center: Release of the First 8490 Sequenced Strains for Exploring Actinobacteria Biosynthetic Diversity.</title>
        <authorList>
            <person name="Kalkreuter E."/>
            <person name="Kautsar S.A."/>
            <person name="Yang D."/>
            <person name="Bader C.D."/>
            <person name="Teijaro C.N."/>
            <person name="Fluegel L."/>
            <person name="Davis C.M."/>
            <person name="Simpson J.R."/>
            <person name="Lauterbach L."/>
            <person name="Steele A.D."/>
            <person name="Gui C."/>
            <person name="Meng S."/>
            <person name="Li G."/>
            <person name="Viehrig K."/>
            <person name="Ye F."/>
            <person name="Su P."/>
            <person name="Kiefer A.F."/>
            <person name="Nichols A."/>
            <person name="Cepeda A.J."/>
            <person name="Yan W."/>
            <person name="Fan B."/>
            <person name="Jiang Y."/>
            <person name="Adhikari A."/>
            <person name="Zheng C.-J."/>
            <person name="Schuster L."/>
            <person name="Cowan T.M."/>
            <person name="Smanski M.J."/>
            <person name="Chevrette M.G."/>
            <person name="De Carvalho L.P.S."/>
            <person name="Shen B."/>
        </authorList>
    </citation>
    <scope>NUCLEOTIDE SEQUENCE [LARGE SCALE GENOMIC DNA]</scope>
    <source>
        <strain evidence="3 4">NPDC015755</strain>
    </source>
</reference>
<dbReference type="Proteomes" id="UP001603013">
    <property type="component" value="Unassembled WGS sequence"/>
</dbReference>
<dbReference type="Pfam" id="PF03572">
    <property type="entry name" value="Peptidase_S41"/>
    <property type="match status" value="1"/>
</dbReference>
<name>A0ABW6YMM5_9ACTN</name>
<evidence type="ECO:0000256" key="1">
    <source>
        <dbReference type="SAM" id="MobiDB-lite"/>
    </source>
</evidence>
<dbReference type="SUPFAM" id="SSF52096">
    <property type="entry name" value="ClpP/crotonase"/>
    <property type="match status" value="1"/>
</dbReference>
<comment type="caution">
    <text evidence="3">The sequence shown here is derived from an EMBL/GenBank/DDBJ whole genome shotgun (WGS) entry which is preliminary data.</text>
</comment>
<evidence type="ECO:0000259" key="2">
    <source>
        <dbReference type="Pfam" id="PF03572"/>
    </source>
</evidence>
<dbReference type="Gene3D" id="3.90.226.10">
    <property type="entry name" value="2-enoyl-CoA Hydratase, Chain A, domain 1"/>
    <property type="match status" value="1"/>
</dbReference>
<dbReference type="PANTHER" id="PTHR32060:SF30">
    <property type="entry name" value="CARBOXY-TERMINAL PROCESSING PROTEASE CTPA"/>
    <property type="match status" value="1"/>
</dbReference>
<sequence>MGGGASVAGRAEADPALAFVLLRLAEDIVWPVTAVSGEEDPCADSFALDEVGCVLLSALRDWARDSPSTAVPGIARTIIRFAVNVIPNPDHADTADALEAMRDEHLVLAHAMRSTPGAHRVAAPRWGWARTHPVRATAHPVRIHPVGGAHRCGRRRGSGAHAPADSQMLPEGRHLTDAIGYLMLPPVPSDRVAAPYVRSARSTVNALDEQGTCGWVIDMRSNSGGDMWGPLAAVGPILGDGTVGETVYADGEKIPWTIENGTPRQYLDEWGPAPSLTRPMPAVAVLTSGRTASAAEAVTIAFQGRPHSRTFGQPTAGVPTANAPYRLSDGALVILPIAPDVNVSVGQRPDHALTTATDWLRTPTRTRCAGRGVRRGRFAVAIRPLSSCPWSSHAGVLAGRDHVEGQVYGGLELCRGRVRAPQ</sequence>
<dbReference type="InterPro" id="IPR005151">
    <property type="entry name" value="Tail-specific_protease"/>
</dbReference>
<organism evidence="3 4">
    <name type="scientific">Streptomyces lateritius</name>
    <dbReference type="NCBI Taxonomy" id="67313"/>
    <lineage>
        <taxon>Bacteria</taxon>
        <taxon>Bacillati</taxon>
        <taxon>Actinomycetota</taxon>
        <taxon>Actinomycetes</taxon>
        <taxon>Kitasatosporales</taxon>
        <taxon>Streptomycetaceae</taxon>
        <taxon>Streptomyces</taxon>
    </lineage>
</organism>
<evidence type="ECO:0000313" key="3">
    <source>
        <dbReference type="EMBL" id="MFF8280661.1"/>
    </source>
</evidence>